<evidence type="ECO:0000256" key="1">
    <source>
        <dbReference type="ARBA" id="ARBA00004533"/>
    </source>
</evidence>
<keyword evidence="12" id="KW-1185">Reference proteome</keyword>
<dbReference type="GO" id="GO:0015627">
    <property type="term" value="C:type II protein secretion system complex"/>
    <property type="evidence" value="ECO:0007669"/>
    <property type="project" value="InterPro"/>
</dbReference>
<reference evidence="11 12" key="1">
    <citation type="submission" date="2018-10" db="EMBL/GenBank/DDBJ databases">
        <title>Genomic Encyclopedia of Type Strains, Phase IV (KMG-IV): sequencing the most valuable type-strain genomes for metagenomic binning, comparative biology and taxonomic classification.</title>
        <authorList>
            <person name="Goeker M."/>
        </authorList>
    </citation>
    <scope>NUCLEOTIDE SEQUENCE [LARGE SCALE GENOMIC DNA]</scope>
    <source>
        <strain evidence="11 12">DSM 22008</strain>
    </source>
</reference>
<evidence type="ECO:0000256" key="2">
    <source>
        <dbReference type="ARBA" id="ARBA00007208"/>
    </source>
</evidence>
<dbReference type="Proteomes" id="UP000282211">
    <property type="component" value="Unassembled WGS sequence"/>
</dbReference>
<gene>
    <name evidence="11" type="ORF">DES40_1466</name>
</gene>
<evidence type="ECO:0000256" key="6">
    <source>
        <dbReference type="ARBA" id="ARBA00022519"/>
    </source>
</evidence>
<evidence type="ECO:0000256" key="9">
    <source>
        <dbReference type="ARBA" id="ARBA00023136"/>
    </source>
</evidence>
<dbReference type="GO" id="GO:0015628">
    <property type="term" value="P:protein secretion by the type II secretion system"/>
    <property type="evidence" value="ECO:0007669"/>
    <property type="project" value="InterPro"/>
</dbReference>
<evidence type="ECO:0000313" key="12">
    <source>
        <dbReference type="Proteomes" id="UP000282211"/>
    </source>
</evidence>
<keyword evidence="6" id="KW-0997">Cell inner membrane</keyword>
<comment type="caution">
    <text evidence="11">The sequence shown here is derived from an EMBL/GenBank/DDBJ whole genome shotgun (WGS) entry which is preliminary data.</text>
</comment>
<protein>
    <recommendedName>
        <fullName evidence="3">Type II secretion system protein N</fullName>
    </recommendedName>
    <alternativeName>
        <fullName evidence="10">General secretion pathway protein N</fullName>
    </alternativeName>
</protein>
<evidence type="ECO:0000313" key="11">
    <source>
        <dbReference type="EMBL" id="RKQ72129.1"/>
    </source>
</evidence>
<dbReference type="AlphaFoldDB" id="A0A420WMB8"/>
<evidence type="ECO:0000256" key="5">
    <source>
        <dbReference type="ARBA" id="ARBA00022475"/>
    </source>
</evidence>
<evidence type="ECO:0000256" key="8">
    <source>
        <dbReference type="ARBA" id="ARBA00022927"/>
    </source>
</evidence>
<evidence type="ECO:0000256" key="7">
    <source>
        <dbReference type="ARBA" id="ARBA00022692"/>
    </source>
</evidence>
<keyword evidence="9" id="KW-0472">Membrane</keyword>
<dbReference type="OrthoDB" id="7631278at2"/>
<keyword evidence="7" id="KW-0812">Transmembrane</keyword>
<dbReference type="GO" id="GO:0005886">
    <property type="term" value="C:plasma membrane"/>
    <property type="evidence" value="ECO:0007669"/>
    <property type="project" value="UniProtKB-SubCell"/>
</dbReference>
<comment type="similarity">
    <text evidence="2">Belongs to the GSP N family.</text>
</comment>
<evidence type="ECO:0000256" key="3">
    <source>
        <dbReference type="ARBA" id="ARBA00021563"/>
    </source>
</evidence>
<keyword evidence="5" id="KW-1003">Cell membrane</keyword>
<dbReference type="Pfam" id="PF01203">
    <property type="entry name" value="T2SSN"/>
    <property type="match status" value="1"/>
</dbReference>
<evidence type="ECO:0000256" key="4">
    <source>
        <dbReference type="ARBA" id="ARBA00022448"/>
    </source>
</evidence>
<dbReference type="InterPro" id="IPR022792">
    <property type="entry name" value="T2SS_protein-GspN"/>
</dbReference>
<dbReference type="EMBL" id="RBII01000001">
    <property type="protein sequence ID" value="RKQ72129.1"/>
    <property type="molecule type" value="Genomic_DNA"/>
</dbReference>
<name>A0A420WMB8_9PROT</name>
<dbReference type="InParanoid" id="A0A420WMB8"/>
<sequence>MRFFLFILAGVVLGLVAFLPLSWVGPMVLPSAFKTNNTAYFGTVWKGGLLNLRDVNTVNYTLKPSALLRGGYPLEIELGAVGVEVSGFAAQNKARNLSMHMNVASLPLPDPRLKGLSGQINARVETVNWDKDGKCKSLSGTAQSDVLTRNRALFQWDGPVLSGPIGCDNAGDYIFNLSGQDDLQSITARISISALGQYKSDINVITRDEDAALVLPLFGFEDRGHKAEGREFSLVEQGQWR</sequence>
<accession>A0A420WMB8</accession>
<keyword evidence="4" id="KW-0813">Transport</keyword>
<evidence type="ECO:0000256" key="10">
    <source>
        <dbReference type="ARBA" id="ARBA00030772"/>
    </source>
</evidence>
<comment type="subcellular location">
    <subcellularLocation>
        <location evidence="1">Cell inner membrane</location>
    </subcellularLocation>
</comment>
<organism evidence="11 12">
    <name type="scientific">Litorimonas taeanensis</name>
    <dbReference type="NCBI Taxonomy" id="568099"/>
    <lineage>
        <taxon>Bacteria</taxon>
        <taxon>Pseudomonadati</taxon>
        <taxon>Pseudomonadota</taxon>
        <taxon>Alphaproteobacteria</taxon>
        <taxon>Maricaulales</taxon>
        <taxon>Robiginitomaculaceae</taxon>
    </lineage>
</organism>
<keyword evidence="8" id="KW-0653">Protein transport</keyword>
<proteinExistence type="inferred from homology"/>